<gene>
    <name evidence="1" type="ORF">QFC20_000130</name>
</gene>
<reference evidence="1" key="1">
    <citation type="submission" date="2023-04" db="EMBL/GenBank/DDBJ databases">
        <title>Draft Genome sequencing of Naganishia species isolated from polar environments using Oxford Nanopore Technology.</title>
        <authorList>
            <person name="Leo P."/>
            <person name="Venkateswaran K."/>
        </authorList>
    </citation>
    <scope>NUCLEOTIDE SEQUENCE</scope>
    <source>
        <strain evidence="1">MNA-CCFEE 5262</strain>
    </source>
</reference>
<evidence type="ECO:0000313" key="2">
    <source>
        <dbReference type="Proteomes" id="UP001230649"/>
    </source>
</evidence>
<accession>A0ACC2X1B1</accession>
<dbReference type="Proteomes" id="UP001230649">
    <property type="component" value="Unassembled WGS sequence"/>
</dbReference>
<keyword evidence="2" id="KW-1185">Reference proteome</keyword>
<name>A0ACC2X1B1_9TREE</name>
<organism evidence="1 2">
    <name type="scientific">Naganishia adeliensis</name>
    <dbReference type="NCBI Taxonomy" id="92952"/>
    <lineage>
        <taxon>Eukaryota</taxon>
        <taxon>Fungi</taxon>
        <taxon>Dikarya</taxon>
        <taxon>Basidiomycota</taxon>
        <taxon>Agaricomycotina</taxon>
        <taxon>Tremellomycetes</taxon>
        <taxon>Filobasidiales</taxon>
        <taxon>Filobasidiaceae</taxon>
        <taxon>Naganishia</taxon>
    </lineage>
</organism>
<protein>
    <submittedName>
        <fullName evidence="1">Uncharacterized protein</fullName>
    </submittedName>
</protein>
<comment type="caution">
    <text evidence="1">The sequence shown here is derived from an EMBL/GenBank/DDBJ whole genome shotgun (WGS) entry which is preliminary data.</text>
</comment>
<proteinExistence type="predicted"/>
<evidence type="ECO:0000313" key="1">
    <source>
        <dbReference type="EMBL" id="KAJ9117850.1"/>
    </source>
</evidence>
<dbReference type="EMBL" id="JASBWS010000001">
    <property type="protein sequence ID" value="KAJ9117850.1"/>
    <property type="molecule type" value="Genomic_DNA"/>
</dbReference>
<sequence>MDASLGMGAYGNNPSKVMVSEAAKTTYQDISFEMHDGRRLPVVVALKNNMLVLQTTAKQELLPFDGISSELVAVFDVSDLGDEILSKFQGQGSRPLIQYLKEARKPGLHGYRRRYEIRENKGPSTIAVAVLASALFNLVASNSTKTQRSAVDLLRAGENCFKFGLGNDTPKYEDVQTFSMSVTTASRTGNRLIKLVPHLSLGMCLEFMKAMGHIDGEHRISLVQLSIPWFQQSVEVVQPFSTTYIANMASMRELVRGMIELTVGQEELWELQHWSAWLEPLWRALSHASDDIMDVILGEILEVVQGSEMEKNAWKGLQAALRSFAANGLIVKLASRLRKKIAATYTNTCPVLADSAAWPEISCLLQAVFLRISASIPQSDIFIALPDICYALIMTADLGAEKIRTCAHSVTCRLIEICVDENSSDATTDLIMEAQSEELLSCYGLVASKDPDTHTTTIVKTEKLCSFLLRILTQSAPTLDLQNVWLARLVGLFSASCFQYNPAVQQRALVALGILINGARPGEVEDYFMYQLLVAIHNALAQPISPISDMLLISMLRCANLVISGVSANSRYGGASTFWLGLGILQTGRIPLISAALDLLVACLKADGLCQPENGLQPLLLAHRPRDMAVIKLDAYTGVHFDSDISFTFSVSAMAYRGMRLGATRTATKELFGLLKAPALTPSNAQSGLVPPQCLAYFLCRYSVKNNNVERKYLVDLTCGTGTFDRLPSHANVFGLLDIPDTSTAIMVIALLFGMLRAAELEYERVFLLTTLAEAARQLPEIMAIWQTYAHNELVNYLLQSSNPQILLAVNTILTIIGNPPSRDDMRDDASRISHDTRTSVDSDIDSHATLKDLKMLCLNQMGSFRIDHENLNHANDTDHPDFLMSSSLYRTRNAARVVSRQVKTPLVGMIGARHLSDNPLSKASTSSNIPKPQNNERTTHFGFKEVPESLKESLVGSVFTSVSPKYDVLNDSMSLGIHRLWKDSFVSSLLPKLPPSMHSPEGNKEWQPSFKCLDVAGGTGDIALRILDRAREKYGNRDVQVEIVDLNEGMLHEGVKRVAQTMYYNTPQIKFTHGNAQSLPTHIADNSIDLYTIAFGIRNCTSLPAVLSEAYRVLKPGGRLGVLEFGKVSNPLFREFYRQWSFSVIPLMGQVLAGDRDSYQYLVESIEKFPSQPEFAKLVQEAGFQTGEMREGGAWTNYTNGICTFWRGVKV</sequence>